<dbReference type="Pfam" id="PF05229">
    <property type="entry name" value="SCPU"/>
    <property type="match status" value="2"/>
</dbReference>
<dbReference type="SMART" id="SM00972">
    <property type="entry name" value="SCPU"/>
    <property type="match status" value="2"/>
</dbReference>
<protein>
    <submittedName>
        <fullName evidence="2">Spore coat protein u</fullName>
    </submittedName>
</protein>
<gene>
    <name evidence="2" type="ORF">DNR46_12150</name>
</gene>
<keyword evidence="2" id="KW-0167">Capsid protein</keyword>
<dbReference type="PANTHER" id="PTHR37089">
    <property type="entry name" value="PROTEIN U-RELATED"/>
    <property type="match status" value="1"/>
</dbReference>
<sequence>MSSGIRLSSDTRPAGGHQAGHLFLRRGRTMLRFAMLSAALLLPTVAWAQSCSFGVSAMNLGLVDTLSGSSSNSTATLSVNCTGLLLQRILVCPNLGTGSGGATALARQMLSGANDLNYQLYSDSARSVVWGSYAWPYPPTAPGFALTLNVLGSGSASQTIYGAILGGQATAVPSTYLSTFSGSHVEFRYRATPGNDCSTGAGSVDRPTFTINAIVPANCLLAIQNIDFGSNGILGANVDATGGVSITCTPGTPYTVSLSNGTTGSAPTARKMSKGVETVTYGLYKDNARSQVWGDAAMPGSTVAGSGSGAAQNLTIYGRVPAQTTPSAGVYTDTVVVTVTY</sequence>
<evidence type="ECO:0000313" key="3">
    <source>
        <dbReference type="Proteomes" id="UP000275436"/>
    </source>
</evidence>
<keyword evidence="2" id="KW-0946">Virion</keyword>
<name>A0A3M9XDN1_9HYPH</name>
<dbReference type="AlphaFoldDB" id="A0A3M9XDN1"/>
<accession>A0A3M9XDN1</accession>
<evidence type="ECO:0000313" key="2">
    <source>
        <dbReference type="EMBL" id="RNJ46137.1"/>
    </source>
</evidence>
<comment type="caution">
    <text evidence="2">The sequence shown here is derived from an EMBL/GenBank/DDBJ whole genome shotgun (WGS) entry which is preliminary data.</text>
</comment>
<organism evidence="2 3">
    <name type="scientific">Mesorhizobium japonicum</name>
    <dbReference type="NCBI Taxonomy" id="2066070"/>
    <lineage>
        <taxon>Bacteria</taxon>
        <taxon>Pseudomonadati</taxon>
        <taxon>Pseudomonadota</taxon>
        <taxon>Alphaproteobacteria</taxon>
        <taxon>Hyphomicrobiales</taxon>
        <taxon>Phyllobacteriaceae</taxon>
        <taxon>Mesorhizobium</taxon>
    </lineage>
</organism>
<dbReference type="Proteomes" id="UP000275436">
    <property type="component" value="Unassembled WGS sequence"/>
</dbReference>
<dbReference type="InterPro" id="IPR053167">
    <property type="entry name" value="Spore_coat_component"/>
</dbReference>
<proteinExistence type="predicted"/>
<dbReference type="InterPro" id="IPR007893">
    <property type="entry name" value="Spore_coat_U/FanG"/>
</dbReference>
<feature type="domain" description="Spore coat protein U/FanG" evidence="1">
    <location>
        <begin position="208"/>
        <end position="338"/>
    </location>
</feature>
<reference evidence="2 3" key="1">
    <citation type="journal article" date="2018" name="Mol. Plant Microbe Interact.">
        <title>Taxonomically Different Co-Microsymbionts of a Relict Legume, Oxytropis popoviana, Have Complementary Sets of Symbiotic Genes and Together Increase the Efficiency of Plant Nodulation.</title>
        <authorList>
            <person name="Safronova V."/>
            <person name="Belimov A."/>
            <person name="Sazanova A."/>
            <person name="Chirak E."/>
            <person name="Verkhozina A."/>
            <person name="Kuznetsova I."/>
            <person name="Andronov E."/>
            <person name="Puhalsky J."/>
            <person name="Tikhonovich I."/>
        </authorList>
    </citation>
    <scope>NUCLEOTIDE SEQUENCE [LARGE SCALE GENOMIC DNA]</scope>
    <source>
        <strain evidence="2 3">Opo-235</strain>
    </source>
</reference>
<feature type="domain" description="Spore coat protein U/FanG" evidence="1">
    <location>
        <begin position="44"/>
        <end position="180"/>
    </location>
</feature>
<dbReference type="EMBL" id="QKOD01000002">
    <property type="protein sequence ID" value="RNJ46137.1"/>
    <property type="molecule type" value="Genomic_DNA"/>
</dbReference>
<evidence type="ECO:0000259" key="1">
    <source>
        <dbReference type="Pfam" id="PF05229"/>
    </source>
</evidence>